<dbReference type="Proteomes" id="UP000694562">
    <property type="component" value="Unplaced"/>
</dbReference>
<feature type="compositionally biased region" description="Low complexity" evidence="1">
    <location>
        <begin position="23"/>
        <end position="33"/>
    </location>
</feature>
<name>A0A8C4TVC3_FALTI</name>
<feature type="region of interest" description="Disordered" evidence="1">
    <location>
        <begin position="197"/>
        <end position="240"/>
    </location>
</feature>
<proteinExistence type="predicted"/>
<feature type="region of interest" description="Disordered" evidence="1">
    <location>
        <begin position="1"/>
        <end position="74"/>
    </location>
</feature>
<sequence>MVPGYEPTWLRQPEAGADPCPGSSRTSSRDSVSQPPLVPGHRAVTRLAPGPGVKPSPRGDPWAPRAFSACNPLGRPRSTFDLYQKLLSQPIFPKARPASLQVTSAPVATLALVEPSAPVVTSAPGVPSAPVVTLASVAPSAPATPSTPVAPSAPVVTSASVVPSTPAAPLTPVAPSAPQAPSTPVVPLAPAAPLTPVVTSAPAAPSTPAAFNGAMDPPSPAAAAAAAAPASSPRAEQQQQ</sequence>
<dbReference type="OMA" id="FNGAMDP"/>
<feature type="compositionally biased region" description="Low complexity" evidence="1">
    <location>
        <begin position="221"/>
        <end position="233"/>
    </location>
</feature>
<evidence type="ECO:0000313" key="2">
    <source>
        <dbReference type="Ensembl" id="ENSFTIP00000001600.1"/>
    </source>
</evidence>
<reference evidence="2" key="1">
    <citation type="submission" date="2025-08" db="UniProtKB">
        <authorList>
            <consortium name="Ensembl"/>
        </authorList>
    </citation>
    <scope>IDENTIFICATION</scope>
</reference>
<organism evidence="2 3">
    <name type="scientific">Falco tinnunculus</name>
    <name type="common">Common kestrel</name>
    <dbReference type="NCBI Taxonomy" id="100819"/>
    <lineage>
        <taxon>Eukaryota</taxon>
        <taxon>Metazoa</taxon>
        <taxon>Chordata</taxon>
        <taxon>Craniata</taxon>
        <taxon>Vertebrata</taxon>
        <taxon>Euteleostomi</taxon>
        <taxon>Archelosauria</taxon>
        <taxon>Archosauria</taxon>
        <taxon>Dinosauria</taxon>
        <taxon>Saurischia</taxon>
        <taxon>Theropoda</taxon>
        <taxon>Coelurosauria</taxon>
        <taxon>Aves</taxon>
        <taxon>Neognathae</taxon>
        <taxon>Neoaves</taxon>
        <taxon>Telluraves</taxon>
        <taxon>Australaves</taxon>
        <taxon>Falconiformes</taxon>
        <taxon>Falconidae</taxon>
        <taxon>Falco</taxon>
    </lineage>
</organism>
<keyword evidence="3" id="KW-1185">Reference proteome</keyword>
<evidence type="ECO:0000256" key="1">
    <source>
        <dbReference type="SAM" id="MobiDB-lite"/>
    </source>
</evidence>
<accession>A0A8C4TVC3</accession>
<protein>
    <submittedName>
        <fullName evidence="2">Uncharacterized protein</fullName>
    </submittedName>
</protein>
<dbReference type="Ensembl" id="ENSFTIT00000001681.1">
    <property type="protein sequence ID" value="ENSFTIP00000001600.1"/>
    <property type="gene ID" value="ENSFTIG00000001141.1"/>
</dbReference>
<evidence type="ECO:0000313" key="3">
    <source>
        <dbReference type="Proteomes" id="UP000694562"/>
    </source>
</evidence>
<feature type="compositionally biased region" description="Low complexity" evidence="1">
    <location>
        <begin position="197"/>
        <end position="210"/>
    </location>
</feature>
<reference evidence="2" key="2">
    <citation type="submission" date="2025-09" db="UniProtKB">
        <authorList>
            <consortium name="Ensembl"/>
        </authorList>
    </citation>
    <scope>IDENTIFICATION</scope>
</reference>
<dbReference type="AlphaFoldDB" id="A0A8C4TVC3"/>